<name>A0A6J7X8V0_9CAUD</name>
<gene>
    <name evidence="1" type="ORF">UFOVP387_9</name>
</gene>
<sequence>MEVISARSPFQIIVDEVGQTGSKVELFIWNKGTTEPTIPTYILSSNIASATQTETNYNISPYILEYINHIIPVYGTTPAVAGNNEWCFIRVKRYKNVSGAFTLLNNKLYLGVNAYTEVTDNLNYDIAQGLDFVLLGVSQNVNTKIQYYNNIPSFNFLCTSAASSDYRIIYYTASNVVINTNTFLSSGSTNYFNYKLPLAYNDSAYCEIESDDEGVMYRVYTEKIEECKYVPVNCTYVNKYGGWQQITFFKAQTNKIDIQSSKYNLMPSNVSYNASEGQKKSFNINGTQTITCNTGWVPEGYNNFIKELMLSDTILLNGNPVTIKTQSLQYKTNLLDKNINYTIDFEYSNSLINNVI</sequence>
<proteinExistence type="predicted"/>
<protein>
    <submittedName>
        <fullName evidence="1">Uncharacterized protein</fullName>
    </submittedName>
</protein>
<accession>A0A6J7X8V0</accession>
<reference evidence="1" key="1">
    <citation type="submission" date="2020-05" db="EMBL/GenBank/DDBJ databases">
        <authorList>
            <person name="Chiriac C."/>
            <person name="Salcher M."/>
            <person name="Ghai R."/>
            <person name="Kavagutti S V."/>
        </authorList>
    </citation>
    <scope>NUCLEOTIDE SEQUENCE</scope>
</reference>
<organism evidence="1">
    <name type="scientific">uncultured Caudovirales phage</name>
    <dbReference type="NCBI Taxonomy" id="2100421"/>
    <lineage>
        <taxon>Viruses</taxon>
        <taxon>Duplodnaviria</taxon>
        <taxon>Heunggongvirae</taxon>
        <taxon>Uroviricota</taxon>
        <taxon>Caudoviricetes</taxon>
        <taxon>Peduoviridae</taxon>
        <taxon>Maltschvirus</taxon>
        <taxon>Maltschvirus maltsch</taxon>
    </lineage>
</organism>
<evidence type="ECO:0000313" key="1">
    <source>
        <dbReference type="EMBL" id="CAB5223790.1"/>
    </source>
</evidence>
<dbReference type="EMBL" id="LR798326">
    <property type="protein sequence ID" value="CAB5223790.1"/>
    <property type="molecule type" value="Genomic_DNA"/>
</dbReference>